<dbReference type="GO" id="GO:0004590">
    <property type="term" value="F:orotidine-5'-phosphate decarboxylase activity"/>
    <property type="evidence" value="ECO:0007669"/>
    <property type="project" value="UniProtKB-UniRule"/>
</dbReference>
<evidence type="ECO:0000256" key="9">
    <source>
        <dbReference type="PIRSR" id="PIRSR614732-2"/>
    </source>
</evidence>
<name>A0A562SNF8_9HYPH</name>
<dbReference type="OrthoDB" id="9806203at2"/>
<dbReference type="GO" id="GO:0006207">
    <property type="term" value="P:'de novo' pyrimidine nucleobase biosynthetic process"/>
    <property type="evidence" value="ECO:0007669"/>
    <property type="project" value="InterPro"/>
</dbReference>
<dbReference type="EC" id="4.1.1.23" evidence="7"/>
<dbReference type="GO" id="GO:0005829">
    <property type="term" value="C:cytosol"/>
    <property type="evidence" value="ECO:0007669"/>
    <property type="project" value="TreeGrafter"/>
</dbReference>
<feature type="domain" description="Orotidine 5'-phosphate decarboxylase" evidence="11">
    <location>
        <begin position="14"/>
        <end position="233"/>
    </location>
</feature>
<keyword evidence="13" id="KW-1185">Reference proteome</keyword>
<dbReference type="InterPro" id="IPR018089">
    <property type="entry name" value="OMPdecase_AS"/>
</dbReference>
<comment type="caution">
    <text evidence="12">The sequence shown here is derived from an EMBL/GenBank/DDBJ whole genome shotgun (WGS) entry which is preliminary data.</text>
</comment>
<dbReference type="InterPro" id="IPR047596">
    <property type="entry name" value="OMPdecase_bac"/>
</dbReference>
<feature type="binding site" evidence="7 9">
    <location>
        <position position="217"/>
    </location>
    <ligand>
        <name>substrate</name>
    </ligand>
</feature>
<feature type="active site" description="Proton donor" evidence="7">
    <location>
        <position position="71"/>
    </location>
</feature>
<dbReference type="AlphaFoldDB" id="A0A562SNF8"/>
<sequence length="241" mass="25250">MSASPFRPDSATDRLIMGLDVSSVSEAENLVKKTDGAVGIYKIGMELQFAGGLELARDLAADGRKIFLDVKLHDIDNTITRAVENVAKMGVAFATVHAYPKTMRAAVKAIREIDAGQLCLLGVTVLTSMNEQDLLDAGYVGPIPDLVEARACDAKTAGMGGIVCAASEAARLRKALGGDLVLITPGIRPVGHAAGDQQRVMTPGDAIRAGSDYLVVGRPLNQADDPRGVAQQITAEIEAAL</sequence>
<feature type="binding site" evidence="7 9">
    <location>
        <position position="188"/>
    </location>
    <ligand>
        <name>substrate</name>
    </ligand>
</feature>
<dbReference type="InterPro" id="IPR001754">
    <property type="entry name" value="OMPdeCOase_dom"/>
</dbReference>
<evidence type="ECO:0000256" key="3">
    <source>
        <dbReference type="ARBA" id="ARBA00022793"/>
    </source>
</evidence>
<dbReference type="PANTHER" id="PTHR32119">
    <property type="entry name" value="OROTIDINE 5'-PHOSPHATE DECARBOXYLASE"/>
    <property type="match status" value="1"/>
</dbReference>
<evidence type="ECO:0000256" key="1">
    <source>
        <dbReference type="ARBA" id="ARBA00002356"/>
    </source>
</evidence>
<dbReference type="InterPro" id="IPR014732">
    <property type="entry name" value="OMPdecase"/>
</dbReference>
<comment type="subunit">
    <text evidence="7">Homodimer.</text>
</comment>
<dbReference type="PANTHER" id="PTHR32119:SF2">
    <property type="entry name" value="OROTIDINE 5'-PHOSPHATE DECARBOXYLASE"/>
    <property type="match status" value="1"/>
</dbReference>
<dbReference type="SUPFAM" id="SSF51366">
    <property type="entry name" value="Ribulose-phoshate binding barrel"/>
    <property type="match status" value="1"/>
</dbReference>
<feature type="active site" description="For OMPdecase activity" evidence="8">
    <location>
        <position position="69"/>
    </location>
</feature>
<evidence type="ECO:0000259" key="11">
    <source>
        <dbReference type="SMART" id="SM00934"/>
    </source>
</evidence>
<dbReference type="UniPathway" id="UPA00070">
    <property type="reaction ID" value="UER00120"/>
</dbReference>
<dbReference type="CDD" id="cd04725">
    <property type="entry name" value="OMP_decarboxylase_like"/>
    <property type="match status" value="1"/>
</dbReference>
<feature type="binding site" evidence="7 9">
    <location>
        <position position="218"/>
    </location>
    <ligand>
        <name>substrate</name>
    </ligand>
</feature>
<feature type="binding site" evidence="7 9">
    <location>
        <position position="20"/>
    </location>
    <ligand>
        <name>substrate</name>
    </ligand>
</feature>
<reference evidence="12 13" key="1">
    <citation type="submission" date="2019-07" db="EMBL/GenBank/DDBJ databases">
        <title>Genomic Encyclopedia of Archaeal and Bacterial Type Strains, Phase II (KMG-II): from individual species to whole genera.</title>
        <authorList>
            <person name="Goeker M."/>
        </authorList>
    </citation>
    <scope>NUCLEOTIDE SEQUENCE [LARGE SCALE GENOMIC DNA]</scope>
    <source>
        <strain evidence="12 13">ATCC BAA-252</strain>
    </source>
</reference>
<feature type="active site" description="For OMPdecase activity" evidence="8">
    <location>
        <position position="74"/>
    </location>
</feature>
<dbReference type="EMBL" id="VLLF01000008">
    <property type="protein sequence ID" value="TWI82849.1"/>
    <property type="molecule type" value="Genomic_DNA"/>
</dbReference>
<dbReference type="Gene3D" id="3.20.20.70">
    <property type="entry name" value="Aldolase class I"/>
    <property type="match status" value="1"/>
</dbReference>
<feature type="binding site" evidence="7 9">
    <location>
        <position position="42"/>
    </location>
    <ligand>
        <name>substrate</name>
    </ligand>
</feature>
<feature type="active site" description="For OMPdecase activity" evidence="8">
    <location>
        <position position="71"/>
    </location>
</feature>
<evidence type="ECO:0000313" key="12">
    <source>
        <dbReference type="EMBL" id="TWI82849.1"/>
    </source>
</evidence>
<dbReference type="GO" id="GO:0044205">
    <property type="term" value="P:'de novo' UMP biosynthetic process"/>
    <property type="evidence" value="ECO:0007669"/>
    <property type="project" value="UniProtKB-UniRule"/>
</dbReference>
<dbReference type="Proteomes" id="UP000320593">
    <property type="component" value="Unassembled WGS sequence"/>
</dbReference>
<dbReference type="SMART" id="SM00934">
    <property type="entry name" value="OMPdecase"/>
    <property type="match status" value="1"/>
</dbReference>
<evidence type="ECO:0000256" key="6">
    <source>
        <dbReference type="ARBA" id="ARBA00049157"/>
    </source>
</evidence>
<protein>
    <recommendedName>
        <fullName evidence="7">Orotidine 5'-phosphate decarboxylase</fullName>
        <ecNumber evidence="7">4.1.1.23</ecNumber>
    </recommendedName>
    <alternativeName>
        <fullName evidence="7">OMP decarboxylase</fullName>
        <shortName evidence="7">OMPDCase</shortName>
        <shortName evidence="7">OMPdecase</shortName>
    </alternativeName>
</protein>
<keyword evidence="5 7" id="KW-0456">Lyase</keyword>
<evidence type="ECO:0000256" key="7">
    <source>
        <dbReference type="HAMAP-Rule" id="MF_01200"/>
    </source>
</evidence>
<proteinExistence type="inferred from homology"/>
<dbReference type="NCBIfam" id="NF001273">
    <property type="entry name" value="PRK00230.1"/>
    <property type="match status" value="1"/>
</dbReference>
<evidence type="ECO:0000256" key="2">
    <source>
        <dbReference type="ARBA" id="ARBA00004861"/>
    </source>
</evidence>
<dbReference type="HAMAP" id="MF_01200_B">
    <property type="entry name" value="OMPdecase_type1_B"/>
    <property type="match status" value="1"/>
</dbReference>
<evidence type="ECO:0000256" key="8">
    <source>
        <dbReference type="PIRSR" id="PIRSR614732-1"/>
    </source>
</evidence>
<feature type="binding site" evidence="7 9">
    <location>
        <position position="197"/>
    </location>
    <ligand>
        <name>substrate</name>
    </ligand>
</feature>
<feature type="binding site" evidence="7">
    <location>
        <begin position="69"/>
        <end position="78"/>
    </location>
    <ligand>
        <name>substrate</name>
    </ligand>
</feature>
<organism evidence="12 13">
    <name type="scientific">Roseibium hamelinense</name>
    <dbReference type="NCBI Taxonomy" id="150831"/>
    <lineage>
        <taxon>Bacteria</taxon>
        <taxon>Pseudomonadati</taxon>
        <taxon>Pseudomonadota</taxon>
        <taxon>Alphaproteobacteria</taxon>
        <taxon>Hyphomicrobiales</taxon>
        <taxon>Stappiaceae</taxon>
        <taxon>Roseibium</taxon>
    </lineage>
</organism>
<comment type="pathway">
    <text evidence="2 7 10">Pyrimidine metabolism; UMP biosynthesis via de novo pathway; UMP from orotate: step 2/2.</text>
</comment>
<dbReference type="PROSITE" id="PS00156">
    <property type="entry name" value="OMPDECASE"/>
    <property type="match status" value="1"/>
</dbReference>
<accession>A0A562SNF8</accession>
<feature type="binding site" evidence="7 9">
    <location>
        <position position="127"/>
    </location>
    <ligand>
        <name>substrate</name>
    </ligand>
</feature>
<comment type="function">
    <text evidence="1 7">Catalyzes the decarboxylation of orotidine 5'-monophosphate (OMP) to uridine 5'-monophosphate (UMP).</text>
</comment>
<dbReference type="InterPro" id="IPR013785">
    <property type="entry name" value="Aldolase_TIM"/>
</dbReference>
<dbReference type="InterPro" id="IPR011060">
    <property type="entry name" value="RibuloseP-bd_barrel"/>
</dbReference>
<dbReference type="Pfam" id="PF00215">
    <property type="entry name" value="OMPdecase"/>
    <property type="match status" value="1"/>
</dbReference>
<comment type="similarity">
    <text evidence="7">Belongs to the OMP decarboxylase family. Type 1 subfamily.</text>
</comment>
<dbReference type="RefSeq" id="WP_145345602.1">
    <property type="nucleotide sequence ID" value="NZ_SMLY01000080.1"/>
</dbReference>
<evidence type="ECO:0000256" key="5">
    <source>
        <dbReference type="ARBA" id="ARBA00023239"/>
    </source>
</evidence>
<gene>
    <name evidence="7" type="primary">pyrF</name>
    <name evidence="12" type="ORF">JM93_03364</name>
</gene>
<keyword evidence="4 7" id="KW-0665">Pyrimidine biosynthesis</keyword>
<keyword evidence="3 7" id="KW-0210">Decarboxylase</keyword>
<evidence type="ECO:0000313" key="13">
    <source>
        <dbReference type="Proteomes" id="UP000320593"/>
    </source>
</evidence>
<comment type="catalytic activity">
    <reaction evidence="6 7 10">
        <text>orotidine 5'-phosphate + H(+) = UMP + CO2</text>
        <dbReference type="Rhea" id="RHEA:11596"/>
        <dbReference type="ChEBI" id="CHEBI:15378"/>
        <dbReference type="ChEBI" id="CHEBI:16526"/>
        <dbReference type="ChEBI" id="CHEBI:57538"/>
        <dbReference type="ChEBI" id="CHEBI:57865"/>
        <dbReference type="EC" id="4.1.1.23"/>
    </reaction>
</comment>
<evidence type="ECO:0000256" key="10">
    <source>
        <dbReference type="RuleBase" id="RU000512"/>
    </source>
</evidence>
<evidence type="ECO:0000256" key="4">
    <source>
        <dbReference type="ARBA" id="ARBA00022975"/>
    </source>
</evidence>
<dbReference type="NCBIfam" id="TIGR01740">
    <property type="entry name" value="pyrF"/>
    <property type="match status" value="1"/>
</dbReference>